<proteinExistence type="predicted"/>
<evidence type="ECO:0000259" key="1">
    <source>
        <dbReference type="Pfam" id="PF19313"/>
    </source>
</evidence>
<dbReference type="InterPro" id="IPR045670">
    <property type="entry name" value="DUF5916"/>
</dbReference>
<organism evidence="2 3">
    <name type="scientific">Salinimicrobium oceani</name>
    <dbReference type="NCBI Taxonomy" id="2722702"/>
    <lineage>
        <taxon>Bacteria</taxon>
        <taxon>Pseudomonadati</taxon>
        <taxon>Bacteroidota</taxon>
        <taxon>Flavobacteriia</taxon>
        <taxon>Flavobacteriales</taxon>
        <taxon>Flavobacteriaceae</taxon>
        <taxon>Salinimicrobium</taxon>
    </lineage>
</organism>
<keyword evidence="3" id="KW-1185">Reference proteome</keyword>
<gene>
    <name evidence="2" type="ORF">HC175_10330</name>
</gene>
<feature type="domain" description="DUF5916" evidence="1">
    <location>
        <begin position="235"/>
        <end position="803"/>
    </location>
</feature>
<reference evidence="2 3" key="1">
    <citation type="submission" date="2020-03" db="EMBL/GenBank/DDBJ databases">
        <title>Salinimicrobium sp. nov, isolated from SCS.</title>
        <authorList>
            <person name="Cao W.R."/>
        </authorList>
    </citation>
    <scope>NUCLEOTIDE SEQUENCE [LARGE SCALE GENOMIC DNA]</scope>
    <source>
        <strain evidence="3">J15B91</strain>
    </source>
</reference>
<dbReference type="CDD" id="cd09618">
    <property type="entry name" value="CBM9_like_2"/>
    <property type="match status" value="1"/>
</dbReference>
<name>A0ABX1D3P7_9FLAO</name>
<accession>A0ABX1D3P7</accession>
<protein>
    <submittedName>
        <fullName evidence="2">Carbohydrate binding family 9 domain-containing protein</fullName>
    </submittedName>
</protein>
<dbReference type="RefSeq" id="WP_168138424.1">
    <property type="nucleotide sequence ID" value="NZ_JAAVJR010000005.1"/>
</dbReference>
<dbReference type="Pfam" id="PF19313">
    <property type="entry name" value="DUF5916"/>
    <property type="match status" value="1"/>
</dbReference>
<dbReference type="SUPFAM" id="SSF49344">
    <property type="entry name" value="CBD9-like"/>
    <property type="match status" value="1"/>
</dbReference>
<evidence type="ECO:0000313" key="3">
    <source>
        <dbReference type="Proteomes" id="UP000703674"/>
    </source>
</evidence>
<sequence length="803" mass="92438">MPFKLQVLFSLFLTTHLAISQNSALLQKKEYSATKLTSAPMIDGVPTDNVWEKIPVASEFVMIEPGDGTPSRTTHPTEVKIAYTDDAIYVAAYMFDNNPEEIRREFAQRDNIPVSDYFVLDINTYNDGENQTRFIVTAAGTIADAKMKGENEDYAYNVVWDAQVSLDDKGWYAEIKIPYAALRFPEKEEQLWSLQLGRHINHLNETYVWNYINKSIGKSTHYNGLLKGISNIDAPVRLSFYPYISGEVERFEGKTGTSFNAGMDFKYGINDAFTLDATLIPDFGQTAYDEVELNLGPFEQTFGENRAFFTEGTELFTKGNLFYSRRIGDTPLGFNEAQDARLENEKILENPEKTNLLNALKISGRTESGLGIGFFNAITETEKARYYNTVTREVREMVTSPFSNYNIFVLDQQFNQKSSISLINTNVTREGHFRDGNVTGFLFDVFNRESSFNLSGEAKMSRVNTATRNKMGFASALSLERTKGNFRYGISHEFANETYDINDLGVNFVNNYNNFYLNTSYRIFEPQGIFNQYNLRFYGNHQRRYRPNLALGSGIGSSFFGMTRERFAFGGFIEANTKFKDYFEPRQQNSFITYPAFGTAEAWISSDYRKRFAVDSRLGYSEFIDSDRTALNFNFSPRFRFSNRFTLVYSFEFEQENKRQSFVEILSKNVIFGTRDMQSIENSLQGNYNFNTREAVSLSFRNFWSSASFLKNKFSRLGQNGNLSAFPYETSEANDPNANFNIWNLDLSYQWRFAPGSEMILLYRNSIFKLDNQSDLVYLESVDQLFQQPVRQQLSLRIVYYLD</sequence>
<evidence type="ECO:0000313" key="2">
    <source>
        <dbReference type="EMBL" id="NJW53318.1"/>
    </source>
</evidence>
<dbReference type="EMBL" id="JAAVJR010000005">
    <property type="protein sequence ID" value="NJW53318.1"/>
    <property type="molecule type" value="Genomic_DNA"/>
</dbReference>
<comment type="caution">
    <text evidence="2">The sequence shown here is derived from an EMBL/GenBank/DDBJ whole genome shotgun (WGS) entry which is preliminary data.</text>
</comment>
<dbReference type="Gene3D" id="2.60.40.1190">
    <property type="match status" value="1"/>
</dbReference>
<dbReference type="Proteomes" id="UP000703674">
    <property type="component" value="Unassembled WGS sequence"/>
</dbReference>